<name>A0A553PC79_TIGCA</name>
<reference evidence="1 2" key="1">
    <citation type="journal article" date="2018" name="Nat. Ecol. Evol.">
        <title>Genomic signatures of mitonuclear coevolution across populations of Tigriopus californicus.</title>
        <authorList>
            <person name="Barreto F.S."/>
            <person name="Watson E.T."/>
            <person name="Lima T.G."/>
            <person name="Willett C.S."/>
            <person name="Edmands S."/>
            <person name="Li W."/>
            <person name="Burton R.S."/>
        </authorList>
    </citation>
    <scope>NUCLEOTIDE SEQUENCE [LARGE SCALE GENOMIC DNA]</scope>
    <source>
        <strain evidence="1 2">San Diego</strain>
    </source>
</reference>
<evidence type="ECO:0000313" key="1">
    <source>
        <dbReference type="EMBL" id="TRY75269.1"/>
    </source>
</evidence>
<protein>
    <submittedName>
        <fullName evidence="1">Uncharacterized protein</fullName>
    </submittedName>
</protein>
<accession>A0A553PC79</accession>
<keyword evidence="2" id="KW-1185">Reference proteome</keyword>
<sequence>MRIENPGDAWFNYGLSGHPSIPESTCGVFLDTAMAHKVVAISESRRFALADSLSFNQTLDEDLLLYSAWMWTHSWIYITSTNPKSTGLLAMFQSMCENEMLRAIDNKLYRFRRALAARFVQSIWDLHPKHWTHME</sequence>
<comment type="caution">
    <text evidence="1">The sequence shown here is derived from an EMBL/GenBank/DDBJ whole genome shotgun (WGS) entry which is preliminary data.</text>
</comment>
<dbReference type="Proteomes" id="UP000318571">
    <property type="component" value="Chromosome 2"/>
</dbReference>
<dbReference type="EMBL" id="VCGU01000005">
    <property type="protein sequence ID" value="TRY75269.1"/>
    <property type="molecule type" value="Genomic_DNA"/>
</dbReference>
<evidence type="ECO:0000313" key="2">
    <source>
        <dbReference type="Proteomes" id="UP000318571"/>
    </source>
</evidence>
<organism evidence="1 2">
    <name type="scientific">Tigriopus californicus</name>
    <name type="common">Marine copepod</name>
    <dbReference type="NCBI Taxonomy" id="6832"/>
    <lineage>
        <taxon>Eukaryota</taxon>
        <taxon>Metazoa</taxon>
        <taxon>Ecdysozoa</taxon>
        <taxon>Arthropoda</taxon>
        <taxon>Crustacea</taxon>
        <taxon>Multicrustacea</taxon>
        <taxon>Hexanauplia</taxon>
        <taxon>Copepoda</taxon>
        <taxon>Harpacticoida</taxon>
        <taxon>Harpacticidae</taxon>
        <taxon>Tigriopus</taxon>
    </lineage>
</organism>
<proteinExistence type="predicted"/>
<gene>
    <name evidence="1" type="ORF">TCAL_16836</name>
</gene>
<dbReference type="AlphaFoldDB" id="A0A553PC79"/>